<comment type="subcellular location">
    <subcellularLocation>
        <location evidence="3">Cytoplasm</location>
    </subcellularLocation>
</comment>
<dbReference type="AlphaFoldDB" id="A0A9W6ZA56"/>
<evidence type="ECO:0000256" key="2">
    <source>
        <dbReference type="ARBA" id="ARBA00001946"/>
    </source>
</evidence>
<dbReference type="Gene3D" id="3.30.460.10">
    <property type="entry name" value="Beta Polymerase, domain 2"/>
    <property type="match status" value="1"/>
</dbReference>
<sequence length="526" mass="59453">MNLHVLAYKTGLSTFYFPKSDPLETTDPEKGTHVWRAVEGFFNTLDVAKDSDADLFVQSAIPALDEIVRIPNLKDQQGPNYHRPLTPKQKGLVQDRVEGILKLITRSKSQSSFTPSSHAQEILSEDVSAEDEEFVKGTVEREFSMAKGMVDASMRLRSRLERAVSRRTKGTTVSIYGSGLAEMATHKSDVDLSIYIPELEHYRKMHRENKMGNQQFLKKQKDAVYGVRDDLVRANFTDVQPIPFARIPLVKCVDPLCQNPNSPTGSLHGDVCFNNEIAVRNSFLLREYARFDVRCKMLMMAVKLFIKARGIGDAPNGTPSSYCWMNMVIYYCQIIGVVPNLQDRSLYEMEDVPKINGLDVSFAKAEEARRTWVAGEDDGRWTLGKLLKGFFRYYAVNFDVRRGVVSIRVGGRAPRGALDKSHFPRSRPFRMCVEDPFESVGSLFVHDLGMVIGEMGAVVVREELEGAMEIVEGVGWEGLFEQREKFNGRDGKNAKRGPPKAKKVGNLRRPGTMERKERGREEKKKP</sequence>
<feature type="compositionally biased region" description="Basic residues" evidence="8">
    <location>
        <begin position="494"/>
        <end position="506"/>
    </location>
</feature>
<evidence type="ECO:0000256" key="4">
    <source>
        <dbReference type="ARBA" id="ARBA00022490"/>
    </source>
</evidence>
<dbReference type="GO" id="GO:0046872">
    <property type="term" value="F:metal ion binding"/>
    <property type="evidence" value="ECO:0007669"/>
    <property type="project" value="UniProtKB-KW"/>
</dbReference>
<dbReference type="PANTHER" id="PTHR12271">
    <property type="entry name" value="POLY A POLYMERASE CID PAP -RELATED"/>
    <property type="match status" value="1"/>
</dbReference>
<dbReference type="Gene3D" id="1.10.1410.10">
    <property type="match status" value="1"/>
</dbReference>
<reference evidence="11" key="1">
    <citation type="submission" date="2022-07" db="EMBL/GenBank/DDBJ databases">
        <title>Genome analysis of Parmales, a sister group of diatoms, reveals the evolutionary specialization of diatoms from phago-mixotrophs to photoautotrophs.</title>
        <authorList>
            <person name="Ban H."/>
            <person name="Sato S."/>
            <person name="Yoshikawa S."/>
            <person name="Kazumasa Y."/>
            <person name="Nakamura Y."/>
            <person name="Ichinomiya M."/>
            <person name="Saitoh K."/>
            <person name="Sato N."/>
            <person name="Blanc-Mathieu R."/>
            <person name="Endo H."/>
            <person name="Kuwata A."/>
            <person name="Ogata H."/>
        </authorList>
    </citation>
    <scope>NUCLEOTIDE SEQUENCE</scope>
</reference>
<evidence type="ECO:0000256" key="8">
    <source>
        <dbReference type="SAM" id="MobiDB-lite"/>
    </source>
</evidence>
<dbReference type="Pfam" id="PF03828">
    <property type="entry name" value="PAP_assoc"/>
    <property type="match status" value="1"/>
</dbReference>
<keyword evidence="7" id="KW-0460">Magnesium</keyword>
<evidence type="ECO:0000256" key="3">
    <source>
        <dbReference type="ARBA" id="ARBA00004496"/>
    </source>
</evidence>
<evidence type="ECO:0000259" key="10">
    <source>
        <dbReference type="Pfam" id="PF22600"/>
    </source>
</evidence>
<dbReference type="Pfam" id="PF22600">
    <property type="entry name" value="MTPAP-like_central"/>
    <property type="match status" value="1"/>
</dbReference>
<dbReference type="OrthoDB" id="197353at2759"/>
<comment type="caution">
    <text evidence="11">The sequence shown here is derived from an EMBL/GenBank/DDBJ whole genome shotgun (WGS) entry which is preliminary data.</text>
</comment>
<dbReference type="SUPFAM" id="SSF81631">
    <property type="entry name" value="PAP/OAS1 substrate-binding domain"/>
    <property type="match status" value="1"/>
</dbReference>
<keyword evidence="12" id="KW-1185">Reference proteome</keyword>
<dbReference type="GO" id="GO:0005737">
    <property type="term" value="C:cytoplasm"/>
    <property type="evidence" value="ECO:0007669"/>
    <property type="project" value="UniProtKB-SubCell"/>
</dbReference>
<evidence type="ECO:0000313" key="12">
    <source>
        <dbReference type="Proteomes" id="UP001165082"/>
    </source>
</evidence>
<accession>A0A9W6ZA56</accession>
<evidence type="ECO:0000259" key="9">
    <source>
        <dbReference type="Pfam" id="PF03828"/>
    </source>
</evidence>
<name>A0A9W6ZA56_9STRA</name>
<feature type="region of interest" description="Disordered" evidence="8">
    <location>
        <begin position="486"/>
        <end position="526"/>
    </location>
</feature>
<feature type="domain" description="PAP-associated" evidence="9">
    <location>
        <begin position="382"/>
        <end position="438"/>
    </location>
</feature>
<evidence type="ECO:0000313" key="11">
    <source>
        <dbReference type="EMBL" id="GMH46839.1"/>
    </source>
</evidence>
<dbReference type="InterPro" id="IPR054708">
    <property type="entry name" value="MTPAP-like_central"/>
</dbReference>
<dbReference type="CDD" id="cd05402">
    <property type="entry name" value="NT_PAP_TUTase"/>
    <property type="match status" value="1"/>
</dbReference>
<organism evidence="11 12">
    <name type="scientific">Triparma retinervis</name>
    <dbReference type="NCBI Taxonomy" id="2557542"/>
    <lineage>
        <taxon>Eukaryota</taxon>
        <taxon>Sar</taxon>
        <taxon>Stramenopiles</taxon>
        <taxon>Ochrophyta</taxon>
        <taxon>Bolidophyceae</taxon>
        <taxon>Parmales</taxon>
        <taxon>Triparmaceae</taxon>
        <taxon>Triparma</taxon>
    </lineage>
</organism>
<dbReference type="SUPFAM" id="SSF81301">
    <property type="entry name" value="Nucleotidyltransferase"/>
    <property type="match status" value="1"/>
</dbReference>
<keyword evidence="4" id="KW-0963">Cytoplasm</keyword>
<proteinExistence type="predicted"/>
<feature type="compositionally biased region" description="Basic and acidic residues" evidence="8">
    <location>
        <begin position="511"/>
        <end position="526"/>
    </location>
</feature>
<evidence type="ECO:0000256" key="1">
    <source>
        <dbReference type="ARBA" id="ARBA00001936"/>
    </source>
</evidence>
<comment type="cofactor">
    <cofactor evidence="1">
        <name>Mn(2+)</name>
        <dbReference type="ChEBI" id="CHEBI:29035"/>
    </cofactor>
</comment>
<dbReference type="InterPro" id="IPR043519">
    <property type="entry name" value="NT_sf"/>
</dbReference>
<feature type="domain" description="Poly(A) RNA polymerase mitochondrial-like central palm" evidence="10">
    <location>
        <begin position="141"/>
        <end position="289"/>
    </location>
</feature>
<dbReference type="EMBL" id="BRXZ01004329">
    <property type="protein sequence ID" value="GMH46839.1"/>
    <property type="molecule type" value="Genomic_DNA"/>
</dbReference>
<evidence type="ECO:0000256" key="5">
    <source>
        <dbReference type="ARBA" id="ARBA00022679"/>
    </source>
</evidence>
<gene>
    <name evidence="11" type="ORF">TrRE_jg544</name>
</gene>
<protein>
    <recommendedName>
        <fullName evidence="13">Polynucleotide adenylyltransferase</fullName>
    </recommendedName>
</protein>
<dbReference type="InterPro" id="IPR002058">
    <property type="entry name" value="PAP_assoc"/>
</dbReference>
<keyword evidence="5" id="KW-0808">Transferase</keyword>
<comment type="cofactor">
    <cofactor evidence="2">
        <name>Mg(2+)</name>
        <dbReference type="ChEBI" id="CHEBI:18420"/>
    </cofactor>
</comment>
<dbReference type="Proteomes" id="UP001165082">
    <property type="component" value="Unassembled WGS sequence"/>
</dbReference>
<evidence type="ECO:0000256" key="6">
    <source>
        <dbReference type="ARBA" id="ARBA00022723"/>
    </source>
</evidence>
<feature type="non-terminal residue" evidence="11">
    <location>
        <position position="526"/>
    </location>
</feature>
<evidence type="ECO:0008006" key="13">
    <source>
        <dbReference type="Google" id="ProtNLM"/>
    </source>
</evidence>
<evidence type="ECO:0000256" key="7">
    <source>
        <dbReference type="ARBA" id="ARBA00022842"/>
    </source>
</evidence>
<dbReference type="GO" id="GO:0031123">
    <property type="term" value="P:RNA 3'-end processing"/>
    <property type="evidence" value="ECO:0007669"/>
    <property type="project" value="TreeGrafter"/>
</dbReference>
<keyword evidence="6" id="KW-0479">Metal-binding</keyword>
<dbReference type="GO" id="GO:0016779">
    <property type="term" value="F:nucleotidyltransferase activity"/>
    <property type="evidence" value="ECO:0007669"/>
    <property type="project" value="TreeGrafter"/>
</dbReference>
<dbReference type="PANTHER" id="PTHR12271:SF40">
    <property type="entry name" value="POLY(A) RNA POLYMERASE GLD2"/>
    <property type="match status" value="1"/>
</dbReference>